<proteinExistence type="predicted"/>
<reference evidence="3" key="1">
    <citation type="submission" date="2023-07" db="EMBL/GenBank/DDBJ databases">
        <title>Draft genome sequence of Agarivorans aestuarii strain ZMCS4, a CAZymes producing bacteria isolated from the marine brown algae Clodostephus spongiosus.</title>
        <authorList>
            <person name="Lorente B."/>
            <person name="Cabral C."/>
            <person name="Frias J."/>
            <person name="Faria J."/>
            <person name="Toubarro D."/>
        </authorList>
    </citation>
    <scope>NUCLEOTIDE SEQUENCE [LARGE SCALE GENOMIC DNA]</scope>
    <source>
        <strain evidence="3">ZMCS4</strain>
    </source>
</reference>
<evidence type="ECO:0000313" key="2">
    <source>
        <dbReference type="EMBL" id="MEE1673679.1"/>
    </source>
</evidence>
<evidence type="ECO:0000313" key="3">
    <source>
        <dbReference type="Proteomes" id="UP001310248"/>
    </source>
</evidence>
<keyword evidence="1" id="KW-0472">Membrane</keyword>
<dbReference type="EMBL" id="JAYDYW010000006">
    <property type="protein sequence ID" value="MEE1673679.1"/>
    <property type="molecule type" value="Genomic_DNA"/>
</dbReference>
<gene>
    <name evidence="2" type="ORF">SNR37_003105</name>
</gene>
<name>A0ABU7G2P9_9ALTE</name>
<reference evidence="2 3" key="2">
    <citation type="submission" date="2023-12" db="EMBL/GenBank/DDBJ databases">
        <authorList>
            <consortium name="Cladostephus spongiosus"/>
            <person name="Lorente B."/>
            <person name="Cabral C."/>
            <person name="Frias J."/>
            <person name="Faria J."/>
            <person name="Toubarro D."/>
        </authorList>
    </citation>
    <scope>NUCLEOTIDE SEQUENCE [LARGE SCALE GENOMIC DNA]</scope>
    <source>
        <strain evidence="2 3">ZMCS4</strain>
    </source>
</reference>
<feature type="transmembrane region" description="Helical" evidence="1">
    <location>
        <begin position="67"/>
        <end position="88"/>
    </location>
</feature>
<dbReference type="RefSeq" id="WP_329774932.1">
    <property type="nucleotide sequence ID" value="NZ_JAYDYW010000006.1"/>
</dbReference>
<dbReference type="Proteomes" id="UP001310248">
    <property type="component" value="Unassembled WGS sequence"/>
</dbReference>
<keyword evidence="3" id="KW-1185">Reference proteome</keyword>
<keyword evidence="1" id="KW-1133">Transmembrane helix</keyword>
<comment type="caution">
    <text evidence="2">The sequence shown here is derived from an EMBL/GenBank/DDBJ whole genome shotgun (WGS) entry which is preliminary data.</text>
</comment>
<evidence type="ECO:0000256" key="1">
    <source>
        <dbReference type="SAM" id="Phobius"/>
    </source>
</evidence>
<feature type="transmembrane region" description="Helical" evidence="1">
    <location>
        <begin position="24"/>
        <end position="47"/>
    </location>
</feature>
<sequence>MFKQGIFPLNKLLVSMRKKIERRVSSFICFSAGGYTFYHFCLALFTLQAPSLGRNSFRVYALAEDPVSFWLNVTAMFVIFLLLFWLGYTTIKTKSEWKDD</sequence>
<protein>
    <submittedName>
        <fullName evidence="2">Uncharacterized protein</fullName>
    </submittedName>
</protein>
<keyword evidence="1" id="KW-0812">Transmembrane</keyword>
<accession>A0ABU7G2P9</accession>
<organism evidence="2 3">
    <name type="scientific">Agarivorans aestuarii</name>
    <dbReference type="NCBI Taxonomy" id="1563703"/>
    <lineage>
        <taxon>Bacteria</taxon>
        <taxon>Pseudomonadati</taxon>
        <taxon>Pseudomonadota</taxon>
        <taxon>Gammaproteobacteria</taxon>
        <taxon>Alteromonadales</taxon>
        <taxon>Alteromonadaceae</taxon>
        <taxon>Agarivorans</taxon>
    </lineage>
</organism>